<dbReference type="EMBL" id="SSOP01000051">
    <property type="protein sequence ID" value="KAB5592886.1"/>
    <property type="molecule type" value="Genomic_DNA"/>
</dbReference>
<evidence type="ECO:0000259" key="3">
    <source>
        <dbReference type="PROSITE" id="PS51987"/>
    </source>
</evidence>
<dbReference type="Gene3D" id="3.20.20.140">
    <property type="entry name" value="Metal-dependent hydrolases"/>
    <property type="match status" value="1"/>
</dbReference>
<name>A0A5N5QP17_9AGAM</name>
<dbReference type="Proteomes" id="UP000383932">
    <property type="component" value="Unassembled WGS sequence"/>
</dbReference>
<gene>
    <name evidence="4" type="ORF">CTheo_3675</name>
</gene>
<dbReference type="InterPro" id="IPR032466">
    <property type="entry name" value="Metal_Hydrolase"/>
</dbReference>
<protein>
    <recommendedName>
        <fullName evidence="3">GS catalytic domain-containing protein</fullName>
    </recommendedName>
</protein>
<dbReference type="GO" id="GO:0004356">
    <property type="term" value="F:glutamine synthetase activity"/>
    <property type="evidence" value="ECO:0007669"/>
    <property type="project" value="InterPro"/>
</dbReference>
<dbReference type="SUPFAM" id="SSF55931">
    <property type="entry name" value="Glutamine synthetase/guanido kinase"/>
    <property type="match status" value="1"/>
</dbReference>
<proteinExistence type="inferred from homology"/>
<evidence type="ECO:0000313" key="5">
    <source>
        <dbReference type="Proteomes" id="UP000383932"/>
    </source>
</evidence>
<dbReference type="PROSITE" id="PS51987">
    <property type="entry name" value="GS_CATALYTIC"/>
    <property type="match status" value="1"/>
</dbReference>
<evidence type="ECO:0000313" key="4">
    <source>
        <dbReference type="EMBL" id="KAB5592886.1"/>
    </source>
</evidence>
<sequence>MPSHTQTSTFSSLQTAIRLIPLIDNHAHNVLQAYEPSTDFPREMIVSEANGDALKDSVYSLAHLRMQKYLCRFLNLSAESSWREIQEASKAIDYESFCQQLIESAGIKVILFDDGFSNSQCHPISWHNKLTTYANKRIVRIETLFESIAAEVGVHAVFDHFISAIRKCVDDPEVAGFKSIAAYRSGLDIEPFDIELDSTARSIAEQELQGYEATKLRVDQPGILKWLINTTLSVISGKGKPLQFHTGLGDNDINLVKSDAPLLQRLIKAYPDVYFVLLHSGYPYSRQAGYLATVYSNVYLDFGLAIPLLSGNGQRNLLHQLMELCPTNKLLWSSDAALHPERFYLGALQAKDALTEVLADYVDRQELHFQEALQIAKRIFFENSNKLYNLGIEYTELDPAASLKQVTSAEVEILKISHCMGPASSDILEPFSNPESRIPANLNLSDSVSFLKSQGIKFVRIAWVDFVNLTRYRVVPIEHFASVVGKEFTADSETPPSCQVAESGVSVVRVGIALGVRDSMPAGMTVSGDFDLRPEFSSMWKASFAPTHAYMMGRYFEKPHSGGGPSDICPRTILHRVVQRAERELNTKFLVGFETEFILLDQSNKPIRTGAWSTSQKLQCGPAADCVHEIAQSIMDAGIKLEMYHAESAGGQASFVTGPLAPLQAADALVATREIIYNIARKYNYKATLSPRLYSDQAGSASHVHISVQSPRSATPSNHPDIPTLPADLASFMAGVLKHLFYVCMFTLPVDASYSRVMDGVWSGGSWVCWGRENKEAPLRLCGSGSKFNIEIKSFDGIANPYLGLAAVLAAGITGLASNQILEMRNCVQVAASLTDERRNDMHITTRMPTQSPVFEPDTYDKINYINGWLPEAAWNLFKAVREDERNALQTLKKDGHGLRDFKDLWSRVYQEHY</sequence>
<comment type="similarity">
    <text evidence="1 2">Belongs to the glutamine synthetase family.</text>
</comment>
<dbReference type="SMART" id="SM01230">
    <property type="entry name" value="Gln-synt_C"/>
    <property type="match status" value="1"/>
</dbReference>
<dbReference type="InterPro" id="IPR014746">
    <property type="entry name" value="Gln_synth/guanido_kin_cat_dom"/>
</dbReference>
<dbReference type="SUPFAM" id="SSF51556">
    <property type="entry name" value="Metallo-dependent hydrolases"/>
    <property type="match status" value="1"/>
</dbReference>
<keyword evidence="5" id="KW-1185">Reference proteome</keyword>
<dbReference type="GO" id="GO:0016787">
    <property type="term" value="F:hydrolase activity"/>
    <property type="evidence" value="ECO:0007669"/>
    <property type="project" value="InterPro"/>
</dbReference>
<dbReference type="Pfam" id="PF00120">
    <property type="entry name" value="Gln-synt_C"/>
    <property type="match status" value="1"/>
</dbReference>
<reference evidence="4 5" key="1">
    <citation type="journal article" date="2019" name="Fungal Biol. Biotechnol.">
        <title>Draft genome sequence of fastidious pathogen Ceratobasidium theobromae, which causes vascular-streak dieback in Theobroma cacao.</title>
        <authorList>
            <person name="Ali S.S."/>
            <person name="Asman A."/>
            <person name="Shao J."/>
            <person name="Firmansyah A.P."/>
            <person name="Susilo A.W."/>
            <person name="Rosmana A."/>
            <person name="McMahon P."/>
            <person name="Junaid M."/>
            <person name="Guest D."/>
            <person name="Kheng T.Y."/>
            <person name="Meinhardt L.W."/>
            <person name="Bailey B.A."/>
        </authorList>
    </citation>
    <scope>NUCLEOTIDE SEQUENCE [LARGE SCALE GENOMIC DNA]</scope>
    <source>
        <strain evidence="4 5">CT2</strain>
    </source>
</reference>
<feature type="domain" description="GS catalytic" evidence="3">
    <location>
        <begin position="570"/>
        <end position="914"/>
    </location>
</feature>
<comment type="caution">
    <text evidence="4">The sequence shown here is derived from an EMBL/GenBank/DDBJ whole genome shotgun (WGS) entry which is preliminary data.</text>
</comment>
<dbReference type="InterPro" id="IPR008146">
    <property type="entry name" value="Gln_synth_cat_dom"/>
</dbReference>
<dbReference type="Pfam" id="PF04909">
    <property type="entry name" value="Amidohydro_2"/>
    <property type="match status" value="1"/>
</dbReference>
<organism evidence="4 5">
    <name type="scientific">Ceratobasidium theobromae</name>
    <dbReference type="NCBI Taxonomy" id="1582974"/>
    <lineage>
        <taxon>Eukaryota</taxon>
        <taxon>Fungi</taxon>
        <taxon>Dikarya</taxon>
        <taxon>Basidiomycota</taxon>
        <taxon>Agaricomycotina</taxon>
        <taxon>Agaricomycetes</taxon>
        <taxon>Cantharellales</taxon>
        <taxon>Ceratobasidiaceae</taxon>
        <taxon>Ceratobasidium</taxon>
    </lineage>
</organism>
<evidence type="ECO:0000256" key="1">
    <source>
        <dbReference type="PROSITE-ProRule" id="PRU01331"/>
    </source>
</evidence>
<accession>A0A5N5QP17</accession>
<dbReference type="InterPro" id="IPR006680">
    <property type="entry name" value="Amidohydro-rel"/>
</dbReference>
<dbReference type="AlphaFoldDB" id="A0A5N5QP17"/>
<dbReference type="PANTHER" id="PTHR43383:SF2">
    <property type="entry name" value="AMIDOHYDROLASE 2 FAMILY PROTEIN"/>
    <property type="match status" value="1"/>
</dbReference>
<dbReference type="OrthoDB" id="3364440at2759"/>
<dbReference type="PANTHER" id="PTHR43383">
    <property type="entry name" value="NODULIN 6"/>
    <property type="match status" value="1"/>
</dbReference>
<evidence type="ECO:0000256" key="2">
    <source>
        <dbReference type="RuleBase" id="RU000384"/>
    </source>
</evidence>
<dbReference type="Gene3D" id="3.30.590.10">
    <property type="entry name" value="Glutamine synthetase/guanido kinase, catalytic domain"/>
    <property type="match status" value="1"/>
</dbReference>